<evidence type="ECO:0000313" key="3">
    <source>
        <dbReference type="Proteomes" id="UP000186601"/>
    </source>
</evidence>
<comment type="caution">
    <text evidence="2">The sequence shown here is derived from an EMBL/GenBank/DDBJ whole genome shotgun (WGS) entry which is preliminary data.</text>
</comment>
<organism evidence="2 3">
    <name type="scientific">Hermanssonia centrifuga</name>
    <dbReference type="NCBI Taxonomy" id="98765"/>
    <lineage>
        <taxon>Eukaryota</taxon>
        <taxon>Fungi</taxon>
        <taxon>Dikarya</taxon>
        <taxon>Basidiomycota</taxon>
        <taxon>Agaricomycotina</taxon>
        <taxon>Agaricomycetes</taxon>
        <taxon>Polyporales</taxon>
        <taxon>Meruliaceae</taxon>
        <taxon>Hermanssonia</taxon>
    </lineage>
</organism>
<keyword evidence="1" id="KW-1133">Transmembrane helix</keyword>
<dbReference type="Proteomes" id="UP000186601">
    <property type="component" value="Unassembled WGS sequence"/>
</dbReference>
<evidence type="ECO:0000256" key="1">
    <source>
        <dbReference type="SAM" id="Phobius"/>
    </source>
</evidence>
<feature type="transmembrane region" description="Helical" evidence="1">
    <location>
        <begin position="6"/>
        <end position="27"/>
    </location>
</feature>
<protein>
    <submittedName>
        <fullName evidence="2">Uncharacterized protein</fullName>
    </submittedName>
</protein>
<keyword evidence="3" id="KW-1185">Reference proteome</keyword>
<reference evidence="2 3" key="1">
    <citation type="submission" date="2018-02" db="EMBL/GenBank/DDBJ databases">
        <title>Genome sequence of the basidiomycete white-rot fungus Phlebia centrifuga.</title>
        <authorList>
            <person name="Granchi Z."/>
            <person name="Peng M."/>
            <person name="de Vries R.P."/>
            <person name="Hilden K."/>
            <person name="Makela M.R."/>
            <person name="Grigoriev I."/>
            <person name="Riley R."/>
        </authorList>
    </citation>
    <scope>NUCLEOTIDE SEQUENCE [LARGE SCALE GENOMIC DNA]</scope>
    <source>
        <strain evidence="2 3">FBCC195</strain>
    </source>
</reference>
<keyword evidence="1" id="KW-0812">Transmembrane</keyword>
<accession>A0A2R6QBN9</accession>
<dbReference type="EMBL" id="MLYV02000367">
    <property type="protein sequence ID" value="PSS05540.1"/>
    <property type="molecule type" value="Genomic_DNA"/>
</dbReference>
<dbReference type="OrthoDB" id="2757612at2759"/>
<name>A0A2R6QBN9_9APHY</name>
<proteinExistence type="predicted"/>
<sequence length="79" mass="8959">MSAYDVAGTIFGVLGTVGIFQMLYNFVNSNLPSERLKELIDTLNDTNALFDSVIEEGILFEKSFVTRTEKRLDRLVLIR</sequence>
<gene>
    <name evidence="2" type="ORF">PHLCEN_2v3742</name>
</gene>
<keyword evidence="1" id="KW-0472">Membrane</keyword>
<dbReference type="AlphaFoldDB" id="A0A2R6QBN9"/>
<evidence type="ECO:0000313" key="2">
    <source>
        <dbReference type="EMBL" id="PSS05540.1"/>
    </source>
</evidence>